<keyword evidence="3 4" id="KW-0067">ATP-binding</keyword>
<evidence type="ECO:0000256" key="4">
    <source>
        <dbReference type="PROSITE-ProRule" id="PRU00409"/>
    </source>
</evidence>
<protein>
    <recommendedName>
        <fullName evidence="5">ATP-grasp domain-containing protein</fullName>
    </recommendedName>
</protein>
<keyword evidence="7" id="KW-1185">Reference proteome</keyword>
<dbReference type="PROSITE" id="PS00867">
    <property type="entry name" value="CPSASE_2"/>
    <property type="match status" value="1"/>
</dbReference>
<dbReference type="SUPFAM" id="SSF56059">
    <property type="entry name" value="Glutathione synthetase ATP-binding domain-like"/>
    <property type="match status" value="1"/>
</dbReference>
<dbReference type="PANTHER" id="PTHR43585">
    <property type="entry name" value="FUMIPYRROLE BIOSYNTHESIS PROTEIN C"/>
    <property type="match status" value="1"/>
</dbReference>
<evidence type="ECO:0000256" key="1">
    <source>
        <dbReference type="ARBA" id="ARBA00022598"/>
    </source>
</evidence>
<dbReference type="PANTHER" id="PTHR43585:SF2">
    <property type="entry name" value="ATP-GRASP ENZYME FSQD"/>
    <property type="match status" value="1"/>
</dbReference>
<dbReference type="InterPro" id="IPR011761">
    <property type="entry name" value="ATP-grasp"/>
</dbReference>
<gene>
    <name evidence="6" type="ORF">CKO13_07235</name>
</gene>
<accession>A0ABS1E4Z3</accession>
<dbReference type="RefSeq" id="WP_200258799.1">
    <property type="nucleotide sequence ID" value="NZ_NRSH01000070.1"/>
</dbReference>
<sequence length="439" mass="49456">MPHRKHIHVIGLDEFHLAELQTVRNADEYVFHPLVDYDHIVLPPAYDIPALLAEAREDLDNAPAVDAIIGHWDFPTTSLLPILRREYGLPSASLESVLYCEHKYWTRLAAAEAIPECTPAFQGIDAYHDAPAEALELAYPFWLKPAVAFSSYLGFRIDDEAKFRSAMATIREQIHRFAEPFRHILAAANNHATLPGDGDGATCIAEGLIHGHLCTLEGYVFNGEVVVYAILDSVRGANQVSFLSYQYPSALPEGVQQRMREAADRLLRRIGLDQTPFNIEFFWDEEADRIWLLEINPRISKSHCPIFEIATGASHHEVPIDICLGRRPRFPHAEGRFPTAAKFMPRVYEDAVVTHVPSGRAIRELQERFPELRVTVQVQEGTRLSEMLGQDSYSYELASLFFGGRDAQDLQRKFRTVMDGLNFGFSRPVTTNYASPVGG</sequence>
<dbReference type="PROSITE" id="PS50975">
    <property type="entry name" value="ATP_GRASP"/>
    <property type="match status" value="1"/>
</dbReference>
<evidence type="ECO:0000259" key="5">
    <source>
        <dbReference type="PROSITE" id="PS50975"/>
    </source>
</evidence>
<reference evidence="6 7" key="1">
    <citation type="journal article" date="2020" name="Microorganisms">
        <title>Osmotic Adaptation and Compatible Solute Biosynthesis of Phototrophic Bacteria as Revealed from Genome Analyses.</title>
        <authorList>
            <person name="Imhoff J.F."/>
            <person name="Rahn T."/>
            <person name="Kunzel S."/>
            <person name="Keller A."/>
            <person name="Neulinger S.C."/>
        </authorList>
    </citation>
    <scope>NUCLEOTIDE SEQUENCE [LARGE SCALE GENOMIC DNA]</scope>
    <source>
        <strain evidence="6 7">DSM 15116</strain>
    </source>
</reference>
<evidence type="ECO:0000256" key="2">
    <source>
        <dbReference type="ARBA" id="ARBA00022741"/>
    </source>
</evidence>
<dbReference type="Pfam" id="PF13535">
    <property type="entry name" value="ATP-grasp_4"/>
    <property type="match status" value="1"/>
</dbReference>
<dbReference type="Gene3D" id="3.30.470.20">
    <property type="entry name" value="ATP-grasp fold, B domain"/>
    <property type="match status" value="1"/>
</dbReference>
<dbReference type="Proteomes" id="UP000738126">
    <property type="component" value="Unassembled WGS sequence"/>
</dbReference>
<dbReference type="InterPro" id="IPR005479">
    <property type="entry name" value="CPAse_ATP-bd"/>
</dbReference>
<dbReference type="InterPro" id="IPR052032">
    <property type="entry name" value="ATP-dep_AA_Ligase"/>
</dbReference>
<evidence type="ECO:0000313" key="7">
    <source>
        <dbReference type="Proteomes" id="UP000738126"/>
    </source>
</evidence>
<evidence type="ECO:0000256" key="3">
    <source>
        <dbReference type="ARBA" id="ARBA00022840"/>
    </source>
</evidence>
<comment type="caution">
    <text evidence="6">The sequence shown here is derived from an EMBL/GenBank/DDBJ whole genome shotgun (WGS) entry which is preliminary data.</text>
</comment>
<dbReference type="EMBL" id="NRSH01000070">
    <property type="protein sequence ID" value="MBK1726813.1"/>
    <property type="molecule type" value="Genomic_DNA"/>
</dbReference>
<evidence type="ECO:0000313" key="6">
    <source>
        <dbReference type="EMBL" id="MBK1726813.1"/>
    </source>
</evidence>
<name>A0ABS1E4Z3_9GAMM</name>
<proteinExistence type="predicted"/>
<keyword evidence="2 4" id="KW-0547">Nucleotide-binding</keyword>
<feature type="domain" description="ATP-grasp" evidence="5">
    <location>
        <begin position="108"/>
        <end position="324"/>
    </location>
</feature>
<organism evidence="6 7">
    <name type="scientific">Halorhodospira neutriphila</name>
    <dbReference type="NCBI Taxonomy" id="168379"/>
    <lineage>
        <taxon>Bacteria</taxon>
        <taxon>Pseudomonadati</taxon>
        <taxon>Pseudomonadota</taxon>
        <taxon>Gammaproteobacteria</taxon>
        <taxon>Chromatiales</taxon>
        <taxon>Ectothiorhodospiraceae</taxon>
        <taxon>Halorhodospira</taxon>
    </lineage>
</organism>
<keyword evidence="1" id="KW-0436">Ligase</keyword>